<evidence type="ECO:0000259" key="8">
    <source>
        <dbReference type="PROSITE" id="PS51667"/>
    </source>
</evidence>
<dbReference type="InterPro" id="IPR031137">
    <property type="entry name" value="GRF"/>
</dbReference>
<keyword evidence="3 4" id="KW-0539">Nucleus</keyword>
<dbReference type="InterPro" id="IPR014977">
    <property type="entry name" value="WRC_dom"/>
</dbReference>
<evidence type="ECO:0000313" key="9">
    <source>
        <dbReference type="EMBL" id="CAD1837312.1"/>
    </source>
</evidence>
<evidence type="ECO:0000256" key="5">
    <source>
        <dbReference type="RuleBase" id="RU367127"/>
    </source>
</evidence>
<evidence type="ECO:0000256" key="4">
    <source>
        <dbReference type="PROSITE-ProRule" id="PRU01002"/>
    </source>
</evidence>
<feature type="region of interest" description="Disordered" evidence="6">
    <location>
        <begin position="23"/>
        <end position="65"/>
    </location>
</feature>
<feature type="compositionally biased region" description="Basic and acidic residues" evidence="6">
    <location>
        <begin position="512"/>
        <end position="521"/>
    </location>
</feature>
<sequence>MNSGGGAGVAMDSGMVVVVVGGGGASSSSSSSSPSLAPSLGPPPLSPSSGFLKHGRRGSSVGGSEEAQLRLLKMPRTTEHMLCFSSSTKDDTFPYYNHHTPPPPPSSSTPSFLTNAGLFSGSSNTSMNGVLARVRGPFTPSQWMELEHQALIYKYIVANAPIPSSLLIPIRRSLNPSGFPPFSAPSFGSSTLGWGNFHLGFPGNADPEPGRCRRTDGKKWRCSRDAVADQKYCERHMNRGRHRSRKHVEGRSGHAAARPSPTSSQAASSAVLSTAEQQAKSLGPSTTADPCPAPFNRMLMGKEKVNDYAADSQRLSMLTSMSQKPIDSSFPISKQHNPFEEAAFSDNINFLPAPKLNENSQTHPLRHFFDDWPKNHSDSSSLTWHEVEEMQCERTQLSISIPMTSSDFSSSSSPTHEKLTLSPPRLSRESEFSQKQVNWVPISWESSIGGPLGEVLNNTNSTIPKDQSKNLSSSSLNLSMDGWDLESSPSGVLQKANFGSVSSSTGSSPRPENPKAYESHKSSGSLCNEILGSGLANSLTMPSF</sequence>
<keyword evidence="5" id="KW-0805">Transcription regulation</keyword>
<feature type="compositionally biased region" description="Low complexity" evidence="6">
    <location>
        <begin position="403"/>
        <end position="414"/>
    </location>
</feature>
<keyword evidence="5" id="KW-0010">Activator</keyword>
<comment type="subcellular location">
    <subcellularLocation>
        <location evidence="1 4 5">Nucleus</location>
    </subcellularLocation>
</comment>
<dbReference type="AlphaFoldDB" id="A0A6V7Q2H1"/>
<dbReference type="GO" id="GO:0006355">
    <property type="term" value="P:regulation of DNA-templated transcription"/>
    <property type="evidence" value="ECO:0007669"/>
    <property type="project" value="InterPro"/>
</dbReference>
<organism evidence="9">
    <name type="scientific">Ananas comosus var. bracteatus</name>
    <name type="common">red pineapple</name>
    <dbReference type="NCBI Taxonomy" id="296719"/>
    <lineage>
        <taxon>Eukaryota</taxon>
        <taxon>Viridiplantae</taxon>
        <taxon>Streptophyta</taxon>
        <taxon>Embryophyta</taxon>
        <taxon>Tracheophyta</taxon>
        <taxon>Spermatophyta</taxon>
        <taxon>Magnoliopsida</taxon>
        <taxon>Liliopsida</taxon>
        <taxon>Poales</taxon>
        <taxon>Bromeliaceae</taxon>
        <taxon>Bromelioideae</taxon>
        <taxon>Ananas</taxon>
    </lineage>
</organism>
<feature type="domain" description="WRC" evidence="8">
    <location>
        <begin position="206"/>
        <end position="250"/>
    </location>
</feature>
<gene>
    <name evidence="9" type="ORF">CB5_LOCUS20523</name>
</gene>
<feature type="compositionally biased region" description="Low complexity" evidence="6">
    <location>
        <begin position="255"/>
        <end position="270"/>
    </location>
</feature>
<feature type="compositionally biased region" description="Low complexity" evidence="6">
    <location>
        <begin position="499"/>
        <end position="508"/>
    </location>
</feature>
<dbReference type="Pfam" id="PF08879">
    <property type="entry name" value="WRC"/>
    <property type="match status" value="1"/>
</dbReference>
<comment type="domain">
    <text evidence="5">The QLQ domain and WRC domain may be involved in protein-protein interaction and DNA-binding, respectively.</text>
</comment>
<feature type="short sequence motif" description="Bipartite nuclear localization signal" evidence="4">
    <location>
        <begin position="211"/>
        <end position="221"/>
    </location>
</feature>
<protein>
    <recommendedName>
        <fullName evidence="5">Growth-regulating factor</fullName>
    </recommendedName>
</protein>
<feature type="compositionally biased region" description="Polar residues" evidence="6">
    <location>
        <begin position="271"/>
        <end position="288"/>
    </location>
</feature>
<feature type="short sequence motif" description="Bipartite nuclear localization signal" evidence="4">
    <location>
        <begin position="239"/>
        <end position="246"/>
    </location>
</feature>
<comment type="function">
    <text evidence="5">Transcription activator.</text>
</comment>
<evidence type="ECO:0000256" key="1">
    <source>
        <dbReference type="ARBA" id="ARBA00004123"/>
    </source>
</evidence>
<evidence type="ECO:0000256" key="6">
    <source>
        <dbReference type="SAM" id="MobiDB-lite"/>
    </source>
</evidence>
<feature type="domain" description="QLQ" evidence="7">
    <location>
        <begin position="137"/>
        <end position="172"/>
    </location>
</feature>
<dbReference type="GO" id="GO:0005524">
    <property type="term" value="F:ATP binding"/>
    <property type="evidence" value="ECO:0007669"/>
    <property type="project" value="UniProtKB-UniRule"/>
</dbReference>
<feature type="compositionally biased region" description="Low complexity" evidence="6">
    <location>
        <begin position="26"/>
        <end position="39"/>
    </location>
</feature>
<dbReference type="PROSITE" id="PS51666">
    <property type="entry name" value="QLQ"/>
    <property type="match status" value="1"/>
</dbReference>
<evidence type="ECO:0000256" key="2">
    <source>
        <dbReference type="ARBA" id="ARBA00008122"/>
    </source>
</evidence>
<dbReference type="GO" id="GO:0005634">
    <property type="term" value="C:nucleus"/>
    <property type="evidence" value="ECO:0007669"/>
    <property type="project" value="UniProtKB-SubCell"/>
</dbReference>
<reference evidence="9" key="1">
    <citation type="submission" date="2020-07" db="EMBL/GenBank/DDBJ databases">
        <authorList>
            <person name="Lin J."/>
        </authorList>
    </citation>
    <scope>NUCLEOTIDE SEQUENCE</scope>
</reference>
<feature type="region of interest" description="Disordered" evidence="6">
    <location>
        <begin position="403"/>
        <end position="432"/>
    </location>
</feature>
<evidence type="ECO:0000259" key="7">
    <source>
        <dbReference type="PROSITE" id="PS51666"/>
    </source>
</evidence>
<dbReference type="Pfam" id="PF08880">
    <property type="entry name" value="QLQ"/>
    <property type="match status" value="1"/>
</dbReference>
<feature type="region of interest" description="Disordered" evidence="6">
    <location>
        <begin position="494"/>
        <end position="522"/>
    </location>
</feature>
<name>A0A6V7Q2H1_ANACO</name>
<dbReference type="PANTHER" id="PTHR31602">
    <property type="entry name" value="GROWTH-REGULATING FACTOR 5"/>
    <property type="match status" value="1"/>
</dbReference>
<dbReference type="SMART" id="SM00951">
    <property type="entry name" value="QLQ"/>
    <property type="match status" value="1"/>
</dbReference>
<dbReference type="GO" id="GO:0032502">
    <property type="term" value="P:developmental process"/>
    <property type="evidence" value="ECO:0007669"/>
    <property type="project" value="InterPro"/>
</dbReference>
<dbReference type="PANTHER" id="PTHR31602:SF42">
    <property type="entry name" value="GROWTH-REGULATING FACTOR 2"/>
    <property type="match status" value="1"/>
</dbReference>
<dbReference type="PROSITE" id="PS51667">
    <property type="entry name" value="WRC"/>
    <property type="match status" value="1"/>
</dbReference>
<evidence type="ECO:0000256" key="3">
    <source>
        <dbReference type="ARBA" id="ARBA00023242"/>
    </source>
</evidence>
<dbReference type="InterPro" id="IPR014978">
    <property type="entry name" value="Gln-Leu-Gln_QLQ"/>
</dbReference>
<accession>A0A6V7Q2H1</accession>
<proteinExistence type="inferred from homology"/>
<keyword evidence="5" id="KW-0804">Transcription</keyword>
<feature type="region of interest" description="Disordered" evidence="6">
    <location>
        <begin position="236"/>
        <end position="292"/>
    </location>
</feature>
<comment type="similarity">
    <text evidence="2 5">Belongs to the GRF family.</text>
</comment>
<dbReference type="EMBL" id="LR862132">
    <property type="protein sequence ID" value="CAD1837312.1"/>
    <property type="molecule type" value="Genomic_DNA"/>
</dbReference>
<dbReference type="GO" id="GO:0006351">
    <property type="term" value="P:DNA-templated transcription"/>
    <property type="evidence" value="ECO:0007669"/>
    <property type="project" value="UniProtKB-UniRule"/>
</dbReference>